<dbReference type="AlphaFoldDB" id="A0A072NZ16"/>
<keyword evidence="2" id="KW-0560">Oxidoreductase</keyword>
<dbReference type="STRING" id="1182545.A0A072NZ16"/>
<evidence type="ECO:0000256" key="1">
    <source>
        <dbReference type="ARBA" id="ARBA00006484"/>
    </source>
</evidence>
<keyword evidence="5" id="KW-1185">Reference proteome</keyword>
<dbReference type="GO" id="GO:0016491">
    <property type="term" value="F:oxidoreductase activity"/>
    <property type="evidence" value="ECO:0007669"/>
    <property type="project" value="UniProtKB-KW"/>
</dbReference>
<dbReference type="Pfam" id="PF00106">
    <property type="entry name" value="adh_short"/>
    <property type="match status" value="1"/>
</dbReference>
<dbReference type="InterPro" id="IPR036291">
    <property type="entry name" value="NAD(P)-bd_dom_sf"/>
</dbReference>
<dbReference type="PRINTS" id="PR00081">
    <property type="entry name" value="GDHRDH"/>
</dbReference>
<evidence type="ECO:0000313" key="5">
    <source>
        <dbReference type="Proteomes" id="UP000027920"/>
    </source>
</evidence>
<reference evidence="4 5" key="1">
    <citation type="submission" date="2013-03" db="EMBL/GenBank/DDBJ databases">
        <title>The Genome Sequence of Exophiala aquamarina CBS 119918.</title>
        <authorList>
            <consortium name="The Broad Institute Genomics Platform"/>
            <person name="Cuomo C."/>
            <person name="de Hoog S."/>
            <person name="Gorbushina A."/>
            <person name="Walker B."/>
            <person name="Young S.K."/>
            <person name="Zeng Q."/>
            <person name="Gargeya S."/>
            <person name="Fitzgerald M."/>
            <person name="Haas B."/>
            <person name="Abouelleil A."/>
            <person name="Allen A.W."/>
            <person name="Alvarado L."/>
            <person name="Arachchi H.M."/>
            <person name="Berlin A.M."/>
            <person name="Chapman S.B."/>
            <person name="Gainer-Dewar J."/>
            <person name="Goldberg J."/>
            <person name="Griggs A."/>
            <person name="Gujja S."/>
            <person name="Hansen M."/>
            <person name="Howarth C."/>
            <person name="Imamovic A."/>
            <person name="Ireland A."/>
            <person name="Larimer J."/>
            <person name="McCowan C."/>
            <person name="Murphy C."/>
            <person name="Pearson M."/>
            <person name="Poon T.W."/>
            <person name="Priest M."/>
            <person name="Roberts A."/>
            <person name="Saif S."/>
            <person name="Shea T."/>
            <person name="Sisk P."/>
            <person name="Sykes S."/>
            <person name="Wortman J."/>
            <person name="Nusbaum C."/>
            <person name="Birren B."/>
        </authorList>
    </citation>
    <scope>NUCLEOTIDE SEQUENCE [LARGE SCALE GENOMIC DNA]</scope>
    <source>
        <strain evidence="4 5">CBS 119918</strain>
    </source>
</reference>
<comment type="similarity">
    <text evidence="1">Belongs to the short-chain dehydrogenases/reductases (SDR) family.</text>
</comment>
<dbReference type="CDD" id="cd05233">
    <property type="entry name" value="SDR_c"/>
    <property type="match status" value="1"/>
</dbReference>
<proteinExistence type="inferred from homology"/>
<dbReference type="Proteomes" id="UP000027920">
    <property type="component" value="Unassembled WGS sequence"/>
</dbReference>
<comment type="caution">
    <text evidence="4">The sequence shown here is derived from an EMBL/GenBank/DDBJ whole genome shotgun (WGS) entry which is preliminary data.</text>
</comment>
<dbReference type="OrthoDB" id="1933717at2759"/>
<dbReference type="SUPFAM" id="SSF51735">
    <property type="entry name" value="NAD(P)-binding Rossmann-fold domains"/>
    <property type="match status" value="1"/>
</dbReference>
<dbReference type="GeneID" id="25286118"/>
<dbReference type="RefSeq" id="XP_013255391.1">
    <property type="nucleotide sequence ID" value="XM_013399937.1"/>
</dbReference>
<dbReference type="PANTHER" id="PTHR42901:SF1">
    <property type="entry name" value="ALCOHOL DEHYDROGENASE"/>
    <property type="match status" value="1"/>
</dbReference>
<feature type="domain" description="Ketoreductase" evidence="3">
    <location>
        <begin position="43"/>
        <end position="235"/>
    </location>
</feature>
<dbReference type="HOGENOM" id="CLU_010194_8_0_1"/>
<protein>
    <recommendedName>
        <fullName evidence="3">Ketoreductase domain-containing protein</fullName>
    </recommendedName>
</protein>
<accession>A0A072NZ16</accession>
<dbReference type="InterPro" id="IPR057326">
    <property type="entry name" value="KR_dom"/>
</dbReference>
<evidence type="ECO:0000256" key="2">
    <source>
        <dbReference type="ARBA" id="ARBA00023002"/>
    </source>
</evidence>
<dbReference type="PANTHER" id="PTHR42901">
    <property type="entry name" value="ALCOHOL DEHYDROGENASE"/>
    <property type="match status" value="1"/>
</dbReference>
<dbReference type="InterPro" id="IPR002347">
    <property type="entry name" value="SDR_fam"/>
</dbReference>
<dbReference type="EMBL" id="AMGV01000016">
    <property type="protein sequence ID" value="KEF52801.1"/>
    <property type="molecule type" value="Genomic_DNA"/>
</dbReference>
<organism evidence="4 5">
    <name type="scientific">Exophiala aquamarina CBS 119918</name>
    <dbReference type="NCBI Taxonomy" id="1182545"/>
    <lineage>
        <taxon>Eukaryota</taxon>
        <taxon>Fungi</taxon>
        <taxon>Dikarya</taxon>
        <taxon>Ascomycota</taxon>
        <taxon>Pezizomycotina</taxon>
        <taxon>Eurotiomycetes</taxon>
        <taxon>Chaetothyriomycetidae</taxon>
        <taxon>Chaetothyriales</taxon>
        <taxon>Herpotrichiellaceae</taxon>
        <taxon>Exophiala</taxon>
    </lineage>
</organism>
<dbReference type="SMART" id="SM00822">
    <property type="entry name" value="PKS_KR"/>
    <property type="match status" value="1"/>
</dbReference>
<name>A0A072NZ16_9EURO</name>
<sequence>MALGISDPDFWTRALQFTPTIHRDIYPAIAPESDRARRVATDKVVVVTGAGSGFGKGACLQWARSSAKAIVLAGRRRAQLDEVVSDIAASSSTTQTTAVQCDVSNYDEVKTLFETAAQSYGKVDVLVHAAGVLGPVTNVGDAPVDEWWSAFEINAKGAFLVARELVRQNEAATFINTGTAASYFANPGQSSYTMSKLAVNMLLEQLNAEYSNLRVFNVHPGMAKSSVLRPELEIYAKDTPELFGSTTVWLAGEEAEFLRGRFVAVNWDVDELVQHQKEIVEEGLLKSQPFKGNIGSGGHFRS</sequence>
<gene>
    <name evidence="4" type="ORF">A1O9_11218</name>
</gene>
<evidence type="ECO:0000259" key="3">
    <source>
        <dbReference type="SMART" id="SM00822"/>
    </source>
</evidence>
<dbReference type="VEuPathDB" id="FungiDB:A1O9_11218"/>
<dbReference type="Gene3D" id="3.40.50.720">
    <property type="entry name" value="NAD(P)-binding Rossmann-like Domain"/>
    <property type="match status" value="1"/>
</dbReference>
<evidence type="ECO:0000313" key="4">
    <source>
        <dbReference type="EMBL" id="KEF52801.1"/>
    </source>
</evidence>